<dbReference type="NCBIfam" id="TIGR03847">
    <property type="entry name" value="conserved hypothetical protein"/>
    <property type="match status" value="1"/>
</dbReference>
<name>A0A6J6JGI4_9ZZZZ</name>
<dbReference type="AlphaFoldDB" id="A0A6J6JGI4"/>
<gene>
    <name evidence="1" type="ORF">UFOPK2162_00035</name>
</gene>
<sequence length="178" mass="19227">MNAGRWSFDQPDRFVVGTIGAPGEREFYFQVRQGSQLISLATEKSQAAALADRISTIIREIKKNAPLTSISASPADSAPLELPLDSEFTIGAIGIAFDPAELEIEITLRGESLSEGDDEDFDDLNSPIVEVHLDLSLALAFVARTQALVSAGRPLCPFCTAPIDPKGHLCPRANGYRR</sequence>
<dbReference type="EMBL" id="CAEZVZ010000002">
    <property type="protein sequence ID" value="CAB4635604.1"/>
    <property type="molecule type" value="Genomic_DNA"/>
</dbReference>
<accession>A0A6J6JGI4</accession>
<reference evidence="1" key="1">
    <citation type="submission" date="2020-05" db="EMBL/GenBank/DDBJ databases">
        <authorList>
            <person name="Chiriac C."/>
            <person name="Salcher M."/>
            <person name="Ghai R."/>
            <person name="Kavagutti S V."/>
        </authorList>
    </citation>
    <scope>NUCLEOTIDE SEQUENCE</scope>
</reference>
<protein>
    <submittedName>
        <fullName evidence="1">Unannotated protein</fullName>
    </submittedName>
</protein>
<organism evidence="1">
    <name type="scientific">freshwater metagenome</name>
    <dbReference type="NCBI Taxonomy" id="449393"/>
    <lineage>
        <taxon>unclassified sequences</taxon>
        <taxon>metagenomes</taxon>
        <taxon>ecological metagenomes</taxon>
    </lineage>
</organism>
<evidence type="ECO:0000313" key="1">
    <source>
        <dbReference type="EMBL" id="CAB4635604.1"/>
    </source>
</evidence>
<dbReference type="InterPro" id="IPR021441">
    <property type="entry name" value="DUF3090"/>
</dbReference>
<proteinExistence type="predicted"/>
<dbReference type="Pfam" id="PF11290">
    <property type="entry name" value="DUF3090"/>
    <property type="match status" value="1"/>
</dbReference>